<accession>A0A2T3AF29</accession>
<proteinExistence type="predicted"/>
<dbReference type="EMBL" id="KZ678398">
    <property type="protein sequence ID" value="PSR94384.1"/>
    <property type="molecule type" value="Genomic_DNA"/>
</dbReference>
<sequence>MPLLPPLYPPRTLTTQCRSAHQAQIISTHQIFRKKGKKKREKKILPPTCMRLVTNSSRLSSTSHTPTRSFWSNDYDHMPSNTMLVRRLLLLCPLFHHASPSRFFLLVVCVGGKEIMVMISSDKPRRENHDSLSLLIIESPFLQRQTAITIGGIVFPITEALFVDQEQSVEVGRHVRDKVSHSCVPLCRNVYY</sequence>
<protein>
    <submittedName>
        <fullName evidence="1">Uncharacterized protein</fullName>
    </submittedName>
</protein>
<evidence type="ECO:0000313" key="2">
    <source>
        <dbReference type="Proteomes" id="UP000241462"/>
    </source>
</evidence>
<dbReference type="InParanoid" id="A0A2T3AF29"/>
<organism evidence="1 2">
    <name type="scientific">Coniella lustricola</name>
    <dbReference type="NCBI Taxonomy" id="2025994"/>
    <lineage>
        <taxon>Eukaryota</taxon>
        <taxon>Fungi</taxon>
        <taxon>Dikarya</taxon>
        <taxon>Ascomycota</taxon>
        <taxon>Pezizomycotina</taxon>
        <taxon>Sordariomycetes</taxon>
        <taxon>Sordariomycetidae</taxon>
        <taxon>Diaporthales</taxon>
        <taxon>Schizoparmaceae</taxon>
        <taxon>Coniella</taxon>
    </lineage>
</organism>
<reference evidence="1 2" key="1">
    <citation type="journal article" date="2018" name="Mycol. Prog.">
        <title>Coniella lustricola, a new species from submerged detritus.</title>
        <authorList>
            <person name="Raudabaugh D.B."/>
            <person name="Iturriaga T."/>
            <person name="Carver A."/>
            <person name="Mondo S."/>
            <person name="Pangilinan J."/>
            <person name="Lipzen A."/>
            <person name="He G."/>
            <person name="Amirebrahimi M."/>
            <person name="Grigoriev I.V."/>
            <person name="Miller A.N."/>
        </authorList>
    </citation>
    <scope>NUCLEOTIDE SEQUENCE [LARGE SCALE GENOMIC DNA]</scope>
    <source>
        <strain evidence="1 2">B22-T-1</strain>
    </source>
</reference>
<evidence type="ECO:0000313" key="1">
    <source>
        <dbReference type="EMBL" id="PSR94384.1"/>
    </source>
</evidence>
<gene>
    <name evidence="1" type="ORF">BD289DRAFT_139485</name>
</gene>
<dbReference type="Proteomes" id="UP000241462">
    <property type="component" value="Unassembled WGS sequence"/>
</dbReference>
<keyword evidence="2" id="KW-1185">Reference proteome</keyword>
<name>A0A2T3AF29_9PEZI</name>
<dbReference type="AlphaFoldDB" id="A0A2T3AF29"/>